<keyword evidence="3" id="KW-1185">Reference proteome</keyword>
<dbReference type="STRING" id="1314782.A0A165PBQ8"/>
<dbReference type="OrthoDB" id="68090at2759"/>
<protein>
    <submittedName>
        <fullName evidence="2">Uncharacterized protein</fullName>
    </submittedName>
</protein>
<dbReference type="Proteomes" id="UP000076761">
    <property type="component" value="Unassembled WGS sequence"/>
</dbReference>
<evidence type="ECO:0000256" key="1">
    <source>
        <dbReference type="SAM" id="MobiDB-lite"/>
    </source>
</evidence>
<evidence type="ECO:0000313" key="2">
    <source>
        <dbReference type="EMBL" id="KZT20804.1"/>
    </source>
</evidence>
<name>A0A165PBQ8_9AGAM</name>
<sequence length="259" mass="29035">MPSSPTSRPLSPTRAARHSGIPPGFIAPPRPKPRPIEQLSVRELRDLQEKNARILSSASASTSAYIQKVSSEQAAVEARLMQLGMDRIQTGMSNTRISESMNGDDESNLPRAISAKQRALAKYAQNAMANQGTNSMSFDEAAAIEKRTLAQDMMRKQKINERKMRQGLPIKGEVLTRAEMDAKMWAFLNYKPTDSDMEDDEDDEDDEDSDDPASWFIDEDEDGRKGQDIVEPDDEDYANVIRIDHSRIPSNSLYKREGD</sequence>
<feature type="compositionally biased region" description="Low complexity" evidence="1">
    <location>
        <begin position="1"/>
        <end position="14"/>
    </location>
</feature>
<dbReference type="InParanoid" id="A0A165PBQ8"/>
<dbReference type="AlphaFoldDB" id="A0A165PBQ8"/>
<feature type="region of interest" description="Disordered" evidence="1">
    <location>
        <begin position="1"/>
        <end position="35"/>
    </location>
</feature>
<evidence type="ECO:0000313" key="3">
    <source>
        <dbReference type="Proteomes" id="UP000076761"/>
    </source>
</evidence>
<organism evidence="2 3">
    <name type="scientific">Neolentinus lepideus HHB14362 ss-1</name>
    <dbReference type="NCBI Taxonomy" id="1314782"/>
    <lineage>
        <taxon>Eukaryota</taxon>
        <taxon>Fungi</taxon>
        <taxon>Dikarya</taxon>
        <taxon>Basidiomycota</taxon>
        <taxon>Agaricomycotina</taxon>
        <taxon>Agaricomycetes</taxon>
        <taxon>Gloeophyllales</taxon>
        <taxon>Gloeophyllaceae</taxon>
        <taxon>Neolentinus</taxon>
    </lineage>
</organism>
<reference evidence="2 3" key="1">
    <citation type="journal article" date="2016" name="Mol. Biol. Evol.">
        <title>Comparative Genomics of Early-Diverging Mushroom-Forming Fungi Provides Insights into the Origins of Lignocellulose Decay Capabilities.</title>
        <authorList>
            <person name="Nagy L.G."/>
            <person name="Riley R."/>
            <person name="Tritt A."/>
            <person name="Adam C."/>
            <person name="Daum C."/>
            <person name="Floudas D."/>
            <person name="Sun H."/>
            <person name="Yadav J.S."/>
            <person name="Pangilinan J."/>
            <person name="Larsson K.H."/>
            <person name="Matsuura K."/>
            <person name="Barry K."/>
            <person name="Labutti K."/>
            <person name="Kuo R."/>
            <person name="Ohm R.A."/>
            <person name="Bhattacharya S.S."/>
            <person name="Shirouzu T."/>
            <person name="Yoshinaga Y."/>
            <person name="Martin F.M."/>
            <person name="Grigoriev I.V."/>
            <person name="Hibbett D.S."/>
        </authorList>
    </citation>
    <scope>NUCLEOTIDE SEQUENCE [LARGE SCALE GENOMIC DNA]</scope>
    <source>
        <strain evidence="2 3">HHB14362 ss-1</strain>
    </source>
</reference>
<feature type="region of interest" description="Disordered" evidence="1">
    <location>
        <begin position="192"/>
        <end position="243"/>
    </location>
</feature>
<feature type="compositionally biased region" description="Acidic residues" evidence="1">
    <location>
        <begin position="195"/>
        <end position="221"/>
    </location>
</feature>
<dbReference type="EMBL" id="KV425615">
    <property type="protein sequence ID" value="KZT20804.1"/>
    <property type="molecule type" value="Genomic_DNA"/>
</dbReference>
<accession>A0A165PBQ8</accession>
<gene>
    <name evidence="2" type="ORF">NEOLEDRAFT_1158509</name>
</gene>
<proteinExistence type="predicted"/>